<evidence type="ECO:0000313" key="15">
    <source>
        <dbReference type="Proteomes" id="UP001280121"/>
    </source>
</evidence>
<evidence type="ECO:0000256" key="8">
    <source>
        <dbReference type="ARBA" id="ARBA00022989"/>
    </source>
</evidence>
<comment type="caution">
    <text evidence="14">The sequence shown here is derived from an EMBL/GenBank/DDBJ whole genome shotgun (WGS) entry which is preliminary data.</text>
</comment>
<proteinExistence type="inferred from homology"/>
<evidence type="ECO:0000256" key="4">
    <source>
        <dbReference type="ARBA" id="ARBA00022676"/>
    </source>
</evidence>
<keyword evidence="5" id="KW-0808">Transferase</keyword>
<keyword evidence="8" id="KW-1133">Transmembrane helix</keyword>
<evidence type="ECO:0000256" key="3">
    <source>
        <dbReference type="ARBA" id="ARBA00007737"/>
    </source>
</evidence>
<evidence type="ECO:0000256" key="1">
    <source>
        <dbReference type="ARBA" id="ARBA00004606"/>
    </source>
</evidence>
<name>A0AAE0CQ58_9ROSI</name>
<comment type="similarity">
    <text evidence="3">Belongs to the glycosyltransferase GT106 family.</text>
</comment>
<keyword evidence="9" id="KW-0472">Membrane</keyword>
<dbReference type="PANTHER" id="PTHR31741">
    <property type="entry name" value="OS02G0726500 PROTEIN-RELATED"/>
    <property type="match status" value="1"/>
</dbReference>
<dbReference type="GO" id="GO:0005737">
    <property type="term" value="C:cytoplasm"/>
    <property type="evidence" value="ECO:0007669"/>
    <property type="project" value="TreeGrafter"/>
</dbReference>
<dbReference type="PANTHER" id="PTHR31741:SF3">
    <property type="entry name" value="O-FUCOSYLTRANSFERASE FAMILY PROTEIN"/>
    <property type="match status" value="1"/>
</dbReference>
<protein>
    <recommendedName>
        <fullName evidence="13">O-fucosyltransferase family protein</fullName>
    </recommendedName>
</protein>
<keyword evidence="11" id="KW-0294">Fucose metabolism</keyword>
<evidence type="ECO:0000256" key="9">
    <source>
        <dbReference type="ARBA" id="ARBA00023136"/>
    </source>
</evidence>
<evidence type="ECO:0000256" key="6">
    <source>
        <dbReference type="ARBA" id="ARBA00022692"/>
    </source>
</evidence>
<sequence>MLAFIGCIEGCLKSYILKPFENHSNKMAILDFNVVVESDIFLETYGGNMVKVVEGHRRYLGFKKTILPNTWVIVNLIDHYITEKLNWDDFSLLVNESHKDQMGKPITRLEILDSPKDEDYFYFNPHECLPPSTIL</sequence>
<dbReference type="InterPro" id="IPR019378">
    <property type="entry name" value="GDP-Fuc_O-FucTrfase"/>
</dbReference>
<evidence type="ECO:0000256" key="7">
    <source>
        <dbReference type="ARBA" id="ARBA00022968"/>
    </source>
</evidence>
<dbReference type="GO" id="GO:0016020">
    <property type="term" value="C:membrane"/>
    <property type="evidence" value="ECO:0007669"/>
    <property type="project" value="UniProtKB-SubCell"/>
</dbReference>
<accession>A0AAE0CQ58</accession>
<comment type="pathway">
    <text evidence="2">Glycan metabolism.</text>
</comment>
<dbReference type="AlphaFoldDB" id="A0AAE0CQ58"/>
<keyword evidence="7" id="KW-0735">Signal-anchor</keyword>
<evidence type="ECO:0000256" key="12">
    <source>
        <dbReference type="ARBA" id="ARBA00023277"/>
    </source>
</evidence>
<keyword evidence="10" id="KW-0325">Glycoprotein</keyword>
<gene>
    <name evidence="14" type="ORF">Ddye_005346</name>
</gene>
<keyword evidence="4" id="KW-0328">Glycosyltransferase</keyword>
<comment type="subcellular location">
    <subcellularLocation>
        <location evidence="1">Membrane</location>
        <topology evidence="1">Single-pass type II membrane protein</topology>
    </subcellularLocation>
</comment>
<keyword evidence="12" id="KW-0119">Carbohydrate metabolism</keyword>
<evidence type="ECO:0000256" key="11">
    <source>
        <dbReference type="ARBA" id="ARBA00023253"/>
    </source>
</evidence>
<evidence type="ECO:0000256" key="2">
    <source>
        <dbReference type="ARBA" id="ARBA00004881"/>
    </source>
</evidence>
<keyword evidence="15" id="KW-1185">Reference proteome</keyword>
<dbReference type="EMBL" id="JANJYI010000002">
    <property type="protein sequence ID" value="KAK2658813.1"/>
    <property type="molecule type" value="Genomic_DNA"/>
</dbReference>
<dbReference type="GO" id="GO:0016757">
    <property type="term" value="F:glycosyltransferase activity"/>
    <property type="evidence" value="ECO:0007669"/>
    <property type="project" value="UniProtKB-KW"/>
</dbReference>
<dbReference type="Pfam" id="PF10250">
    <property type="entry name" value="O-FucT"/>
    <property type="match status" value="1"/>
</dbReference>
<reference evidence="14" key="1">
    <citation type="journal article" date="2023" name="Plant J.">
        <title>Genome sequences and population genomics provide insights into the demographic history, inbreeding, and mutation load of two 'living fossil' tree species of Dipteronia.</title>
        <authorList>
            <person name="Feng Y."/>
            <person name="Comes H.P."/>
            <person name="Chen J."/>
            <person name="Zhu S."/>
            <person name="Lu R."/>
            <person name="Zhang X."/>
            <person name="Li P."/>
            <person name="Qiu J."/>
            <person name="Olsen K.M."/>
            <person name="Qiu Y."/>
        </authorList>
    </citation>
    <scope>NUCLEOTIDE SEQUENCE</scope>
    <source>
        <strain evidence="14">KIB01</strain>
    </source>
</reference>
<evidence type="ECO:0000256" key="5">
    <source>
        <dbReference type="ARBA" id="ARBA00022679"/>
    </source>
</evidence>
<evidence type="ECO:0000256" key="10">
    <source>
        <dbReference type="ARBA" id="ARBA00023180"/>
    </source>
</evidence>
<keyword evidence="6" id="KW-0812">Transmembrane</keyword>
<dbReference type="Proteomes" id="UP001280121">
    <property type="component" value="Unassembled WGS sequence"/>
</dbReference>
<dbReference type="GO" id="GO:0006004">
    <property type="term" value="P:fucose metabolic process"/>
    <property type="evidence" value="ECO:0007669"/>
    <property type="project" value="UniProtKB-KW"/>
</dbReference>
<evidence type="ECO:0000256" key="13">
    <source>
        <dbReference type="ARBA" id="ARBA00030350"/>
    </source>
</evidence>
<organism evidence="14 15">
    <name type="scientific">Dipteronia dyeriana</name>
    <dbReference type="NCBI Taxonomy" id="168575"/>
    <lineage>
        <taxon>Eukaryota</taxon>
        <taxon>Viridiplantae</taxon>
        <taxon>Streptophyta</taxon>
        <taxon>Embryophyta</taxon>
        <taxon>Tracheophyta</taxon>
        <taxon>Spermatophyta</taxon>
        <taxon>Magnoliopsida</taxon>
        <taxon>eudicotyledons</taxon>
        <taxon>Gunneridae</taxon>
        <taxon>Pentapetalae</taxon>
        <taxon>rosids</taxon>
        <taxon>malvids</taxon>
        <taxon>Sapindales</taxon>
        <taxon>Sapindaceae</taxon>
        <taxon>Hippocastanoideae</taxon>
        <taxon>Acereae</taxon>
        <taxon>Dipteronia</taxon>
    </lineage>
</organism>
<evidence type="ECO:0000313" key="14">
    <source>
        <dbReference type="EMBL" id="KAK2658813.1"/>
    </source>
</evidence>